<dbReference type="GO" id="GO:0032040">
    <property type="term" value="C:small-subunit processome"/>
    <property type="evidence" value="ECO:0007669"/>
    <property type="project" value="InterPro"/>
</dbReference>
<dbReference type="PANTHER" id="PTHR23183:SF0">
    <property type="entry name" value="NUCLEOLAR PROTEIN 14"/>
    <property type="match status" value="1"/>
</dbReference>
<evidence type="ECO:0000256" key="1">
    <source>
        <dbReference type="ARBA" id="ARBA00004604"/>
    </source>
</evidence>
<feature type="region of interest" description="Disordered" evidence="7">
    <location>
        <begin position="1"/>
        <end position="45"/>
    </location>
</feature>
<keyword evidence="4" id="KW-0698">rRNA processing</keyword>
<evidence type="ECO:0000256" key="3">
    <source>
        <dbReference type="ARBA" id="ARBA00022517"/>
    </source>
</evidence>
<evidence type="ECO:0000256" key="7">
    <source>
        <dbReference type="SAM" id="MobiDB-lite"/>
    </source>
</evidence>
<comment type="function">
    <text evidence="6">Involved in nucleolar processing of pre-18S ribosomal RNA. Has a role in the nuclear export of 40S pre-ribosomal subunit to the cytoplasm.</text>
</comment>
<dbReference type="Proteomes" id="UP000192927">
    <property type="component" value="Unassembled WGS sequence"/>
</dbReference>
<feature type="region of interest" description="Disordered" evidence="7">
    <location>
        <begin position="901"/>
        <end position="925"/>
    </location>
</feature>
<feature type="compositionally biased region" description="Basic and acidic residues" evidence="7">
    <location>
        <begin position="228"/>
        <end position="256"/>
    </location>
</feature>
<sequence length="925" mass="104720">MPPSQLKRLKSSLREQGIVGPQQSKKQKKQVGKNGASQDKRVQRNAALQEIREQFNPFEVKAPSRGNKYEFTNSKSSNGGVGKGVAGRPGVTKGLGEENRRHTLLVEMQRRKKVGGILDRRFGENDPTMTPDEKAMERFVREKQRGHKKDSLFDLEEGGDEQDLTHFGKSLSFDQPANGDDYNEDDLGVSDEEDHDAEIEHRSRKRPRLSVSQDEEEGSSNDDGLVQPERKKTKQEVMKEVMAKSKLHKYERQQAKEDDDDLRAELDKDLQGIFSLLKGSQRQPLALPPPEEGSNRADVGMNPDRAALLNGKDRSQADKEYDERLRQMAFDKRAAPTQRTKTEEERLEEEAHRLKELEDQRLRRMRGEQDSSDDEAIKAGEDLQGDEDGGLQEEEESLGLGAGVPAQGGTKQIDVEDEDDFLIEDDLLASGSDVELSEDERSSAGSTGGQLDDDEDMEFVRGLLSKDDAGREGFVHPMASGEPELTDSTASNLAYTYSCPQTHAELLQITEDMPINSLPTIVQRIRALHHPKLQSDNKAKLGVFSKVLVDHIAFLANKPDHPPFSVLEALIRHIHSLGKSFPEEVGSAFRSHLKSFHEVRPTAPTPGDLIILTAIASIFPTSDHFHEVVTPATLCMARYLSQNIPQRLCDLATGAYFETLCVQYQRISKRYIPELVNYALNALCMLAPAKLVKMPRCFPYHEPRSTLRLGAGSIDECRRLKFWDVIHEEGLDDSRDEELKAALIESQINIVDAMAELWVGKSAFSEIFEPVTAVLRHLFSKACSSRLSISTKDKIQRTSDKLQRLLHQARLSRRPLLLHNHRPLAIKTSVPKFEESYNPSKHYDPDRERAELSKLKAEHKRERKGALRELRKDANFIARESLRDKKEKDAEYEKKYKRLVAEIQGEEGHEAKAYEREKRMRKAKR</sequence>
<dbReference type="GO" id="GO:0030490">
    <property type="term" value="P:maturation of SSU-rRNA"/>
    <property type="evidence" value="ECO:0007669"/>
    <property type="project" value="TreeGrafter"/>
</dbReference>
<feature type="region of interest" description="Disordered" evidence="7">
    <location>
        <begin position="429"/>
        <end position="456"/>
    </location>
</feature>
<evidence type="ECO:0000313" key="8">
    <source>
        <dbReference type="EMBL" id="SLM37767.1"/>
    </source>
</evidence>
<feature type="compositionally biased region" description="Acidic residues" evidence="7">
    <location>
        <begin position="181"/>
        <end position="197"/>
    </location>
</feature>
<evidence type="ECO:0000256" key="6">
    <source>
        <dbReference type="ARBA" id="ARBA00024695"/>
    </source>
</evidence>
<keyword evidence="9" id="KW-1185">Reference proteome</keyword>
<name>A0A1W5D3Q9_9LECA</name>
<feature type="compositionally biased region" description="Basic and acidic residues" evidence="7">
    <location>
        <begin position="906"/>
        <end position="918"/>
    </location>
</feature>
<dbReference type="AlphaFoldDB" id="A0A1W5D3Q9"/>
<dbReference type="PANTHER" id="PTHR23183">
    <property type="entry name" value="NOP14"/>
    <property type="match status" value="1"/>
</dbReference>
<feature type="compositionally biased region" description="Acidic residues" evidence="7">
    <location>
        <begin position="153"/>
        <end position="162"/>
    </location>
</feature>
<organism evidence="8 9">
    <name type="scientific">Lasallia pustulata</name>
    <dbReference type="NCBI Taxonomy" id="136370"/>
    <lineage>
        <taxon>Eukaryota</taxon>
        <taxon>Fungi</taxon>
        <taxon>Dikarya</taxon>
        <taxon>Ascomycota</taxon>
        <taxon>Pezizomycotina</taxon>
        <taxon>Lecanoromycetes</taxon>
        <taxon>OSLEUM clade</taxon>
        <taxon>Umbilicariomycetidae</taxon>
        <taxon>Umbilicariales</taxon>
        <taxon>Umbilicariaceae</taxon>
        <taxon>Lasallia</taxon>
    </lineage>
</organism>
<comment type="similarity">
    <text evidence="2">Belongs to the NOP14 family.</text>
</comment>
<feature type="compositionally biased region" description="Basic and acidic residues" evidence="7">
    <location>
        <begin position="131"/>
        <end position="143"/>
    </location>
</feature>
<dbReference type="GO" id="GO:0030692">
    <property type="term" value="C:Noc4p-Nop14p complex"/>
    <property type="evidence" value="ECO:0007669"/>
    <property type="project" value="TreeGrafter"/>
</dbReference>
<dbReference type="EMBL" id="FWEW01001890">
    <property type="protein sequence ID" value="SLM37767.1"/>
    <property type="molecule type" value="Genomic_DNA"/>
</dbReference>
<keyword evidence="5" id="KW-0539">Nucleus</keyword>
<feature type="region of interest" description="Disordered" evidence="7">
    <location>
        <begin position="279"/>
        <end position="410"/>
    </location>
</feature>
<evidence type="ECO:0000313" key="9">
    <source>
        <dbReference type="Proteomes" id="UP000192927"/>
    </source>
</evidence>
<feature type="region of interest" description="Disordered" evidence="7">
    <location>
        <begin position="117"/>
        <end position="262"/>
    </location>
</feature>
<evidence type="ECO:0000256" key="2">
    <source>
        <dbReference type="ARBA" id="ARBA00007466"/>
    </source>
</evidence>
<evidence type="ECO:0000256" key="5">
    <source>
        <dbReference type="ARBA" id="ARBA00023242"/>
    </source>
</evidence>
<comment type="subcellular location">
    <subcellularLocation>
        <location evidence="1">Nucleus</location>
        <location evidence="1">Nucleolus</location>
    </subcellularLocation>
</comment>
<feature type="compositionally biased region" description="Basic and acidic residues" evidence="7">
    <location>
        <begin position="311"/>
        <end position="381"/>
    </location>
</feature>
<proteinExistence type="inferred from homology"/>
<dbReference type="InterPro" id="IPR007276">
    <property type="entry name" value="Nop14"/>
</dbReference>
<dbReference type="Pfam" id="PF04147">
    <property type="entry name" value="Nop14"/>
    <property type="match status" value="1"/>
</dbReference>
<reference evidence="9" key="1">
    <citation type="submission" date="2017-03" db="EMBL/GenBank/DDBJ databases">
        <authorList>
            <person name="Sharma R."/>
            <person name="Thines M."/>
        </authorList>
    </citation>
    <scope>NUCLEOTIDE SEQUENCE [LARGE SCALE GENOMIC DNA]</scope>
</reference>
<accession>A0A1W5D3Q9</accession>
<feature type="compositionally biased region" description="Acidic residues" evidence="7">
    <location>
        <begin position="383"/>
        <end position="397"/>
    </location>
</feature>
<keyword evidence="3" id="KW-0690">Ribosome biogenesis</keyword>
<protein>
    <submittedName>
        <fullName evidence="8">Nucleolar protein 14</fullName>
    </submittedName>
</protein>
<feature type="region of interest" description="Disordered" evidence="7">
    <location>
        <begin position="61"/>
        <end position="99"/>
    </location>
</feature>
<evidence type="ECO:0000256" key="4">
    <source>
        <dbReference type="ARBA" id="ARBA00022552"/>
    </source>
</evidence>